<proteinExistence type="predicted"/>
<dbReference type="Proteomes" id="UP000589132">
    <property type="component" value="Unassembled WGS sequence"/>
</dbReference>
<protein>
    <submittedName>
        <fullName evidence="1">Uncharacterized protein</fullName>
    </submittedName>
</protein>
<dbReference type="AlphaFoldDB" id="A0A7C7PPQ1"/>
<feature type="non-terminal residue" evidence="1">
    <location>
        <position position="84"/>
    </location>
</feature>
<accession>A0A7C7PPQ1</accession>
<name>A0A7C7PPQ1_9ARCH</name>
<dbReference type="EMBL" id="DTTC01000057">
    <property type="protein sequence ID" value="HIA97783.1"/>
    <property type="molecule type" value="Genomic_DNA"/>
</dbReference>
<reference evidence="2" key="1">
    <citation type="journal article" date="2019" name="bioRxiv">
        <title>Genome diversification in globally distributed novel marine Proteobacteria is linked to environmental adaptation.</title>
        <authorList>
            <person name="Zhou Z."/>
            <person name="Tran P.Q."/>
            <person name="Kieft K."/>
            <person name="Anantharaman K."/>
        </authorList>
    </citation>
    <scope>NUCLEOTIDE SEQUENCE [LARGE SCALE GENOMIC DNA]</scope>
</reference>
<gene>
    <name evidence="1" type="ORF">EYO15_01195</name>
</gene>
<evidence type="ECO:0000313" key="1">
    <source>
        <dbReference type="EMBL" id="HIA97783.1"/>
    </source>
</evidence>
<organism evidence="1 2">
    <name type="scientific">Marine Group III euryarchaeote</name>
    <dbReference type="NCBI Taxonomy" id="2173149"/>
    <lineage>
        <taxon>Archaea</taxon>
        <taxon>Methanobacteriati</taxon>
        <taxon>Thermoplasmatota</taxon>
        <taxon>Thermoplasmata</taxon>
        <taxon>Candidatus Thermoprofundales</taxon>
    </lineage>
</organism>
<evidence type="ECO:0000313" key="2">
    <source>
        <dbReference type="Proteomes" id="UP000589132"/>
    </source>
</evidence>
<sequence>MPRFLTQHSRFDTLMRFRVREVLLVSSPYDYFTLEEDGRINETILLEYKQLSLSYAPRITHVTTAEEALQALNERHYDLVITMS</sequence>
<comment type="caution">
    <text evidence="1">The sequence shown here is derived from an EMBL/GenBank/DDBJ whole genome shotgun (WGS) entry which is preliminary data.</text>
</comment>